<accession>A0AAX1F9V8</accession>
<protein>
    <submittedName>
        <fullName evidence="2">Uncharacterized protein</fullName>
    </submittedName>
</protein>
<dbReference type="RefSeq" id="WP_067444093.1">
    <property type="nucleotide sequence ID" value="NZ_CP038018.1"/>
</dbReference>
<dbReference type="AlphaFoldDB" id="A0AAX1F9V8"/>
<name>A0AAX1F9V8_9NEIS</name>
<dbReference type="Proteomes" id="UP000326695">
    <property type="component" value="Chromosome"/>
</dbReference>
<proteinExistence type="predicted"/>
<keyword evidence="1" id="KW-0732">Signal</keyword>
<organism evidence="2 3">
    <name type="scientific">Eikenella exigua</name>
    <dbReference type="NCBI Taxonomy" id="2528037"/>
    <lineage>
        <taxon>Bacteria</taxon>
        <taxon>Pseudomonadati</taxon>
        <taxon>Pseudomonadota</taxon>
        <taxon>Betaproteobacteria</taxon>
        <taxon>Neisseriales</taxon>
        <taxon>Neisseriaceae</taxon>
        <taxon>Eikenella</taxon>
    </lineage>
</organism>
<evidence type="ECO:0000256" key="1">
    <source>
        <dbReference type="SAM" id="SignalP"/>
    </source>
</evidence>
<keyword evidence="3" id="KW-1185">Reference proteome</keyword>
<gene>
    <name evidence="2" type="ORF">EZJ17_07840</name>
</gene>
<evidence type="ECO:0000313" key="2">
    <source>
        <dbReference type="EMBL" id="QED92528.1"/>
    </source>
</evidence>
<evidence type="ECO:0000313" key="3">
    <source>
        <dbReference type="Proteomes" id="UP000326695"/>
    </source>
</evidence>
<feature type="signal peptide" evidence="1">
    <location>
        <begin position="1"/>
        <end position="19"/>
    </location>
</feature>
<feature type="chain" id="PRO_5044004644" evidence="1">
    <location>
        <begin position="20"/>
        <end position="131"/>
    </location>
</feature>
<dbReference type="KEGG" id="eex:EZJ17_07840"/>
<reference evidence="3" key="1">
    <citation type="journal article" date="2019" name="J. Anim. Genet.">
        <title>Description and whole genome sequencing of Eikenella exigua sp. nov., isolated from brain abscess and blood.</title>
        <authorList>
            <person name="Stormo K.A."/>
            <person name="Nygaard R.M."/>
            <person name="Bruvold T.S."/>
            <person name="Dimmen G."/>
            <person name="Lindemann P.C."/>
            <person name="Jordal S."/>
            <person name="Kommedal O."/>
        </authorList>
    </citation>
    <scope>NUCLEOTIDE SEQUENCE [LARGE SCALE GENOMIC DNA]</scope>
    <source>
        <strain evidence="3">PXX</strain>
    </source>
</reference>
<dbReference type="EMBL" id="CP038018">
    <property type="protein sequence ID" value="QED92528.1"/>
    <property type="molecule type" value="Genomic_DNA"/>
</dbReference>
<sequence length="131" mass="14773">MTNKALWILLACTVFAARAEPPSPEQERGYALMVAAMLGQAHQALVLCGLSQGNDPFFAEGNPIQQNMVIHMNRVAPDDKAFPQMFYQTYQDAFRRSNPDFSPEKCGHLDEEAVNREKQRLLDRFAAPFGR</sequence>